<name>A3LVF2_PICST</name>
<sequence length="322" mass="37277">MTEPAILPYGGLMTKTLEDEKEREAKLESQSVEVKVNGEMETIRPEALRVRGVDSLSTDDIKAFVDYYLNYTAEEHESEDGDKKTEFVPHPVNEQLTFKIEWINDTAINIAFATHEDAFIALSKLSIIGSNPSIADNSEALQPQLDNPLYLSDIVQERETKPYNPTIPFKNSRDLSKRLDIGSSVIPDENSESIMVENNEMDEDESSVVLYIRQSFKSDRKVKNAKIYSRYYLLHGEPERRPYTKHRNNQRQGGHSRGGRRSRSRNDSQPEEEEEDLFADRLKSRNAVNDDDEDLFSDRLRNRDRSRSPDRMDDGEYNYRDR</sequence>
<evidence type="ECO:0000313" key="2">
    <source>
        <dbReference type="EMBL" id="ABN67110.2"/>
    </source>
</evidence>
<dbReference type="GO" id="GO:0005634">
    <property type="term" value="C:nucleus"/>
    <property type="evidence" value="ECO:0007669"/>
    <property type="project" value="TreeGrafter"/>
</dbReference>
<dbReference type="PANTHER" id="PTHR16291:SF0">
    <property type="entry name" value="NUCLEAR CAP-BINDING PROTEIN SUBUNIT 3"/>
    <property type="match status" value="1"/>
</dbReference>
<dbReference type="HOGENOM" id="CLU_836769_0_0_1"/>
<dbReference type="OMA" id="RYYLIHG"/>
<dbReference type="InParanoid" id="A3LVF2"/>
<protein>
    <submittedName>
        <fullName evidence="2">Uncharacterized protein</fullName>
    </submittedName>
</protein>
<feature type="compositionally biased region" description="Basic and acidic residues" evidence="1">
    <location>
        <begin position="296"/>
        <end position="322"/>
    </location>
</feature>
<dbReference type="PANTHER" id="PTHR16291">
    <property type="entry name" value="NUCLEAR CAP-BINDING PROTEIN SUBUNIT 3"/>
    <property type="match status" value="1"/>
</dbReference>
<keyword evidence="3" id="KW-1185">Reference proteome</keyword>
<evidence type="ECO:0000256" key="1">
    <source>
        <dbReference type="SAM" id="MobiDB-lite"/>
    </source>
</evidence>
<proteinExistence type="predicted"/>
<dbReference type="EMBL" id="CP000499">
    <property type="protein sequence ID" value="ABN67110.2"/>
    <property type="molecule type" value="Genomic_DNA"/>
</dbReference>
<dbReference type="KEGG" id="pic:PICST_47120"/>
<dbReference type="GO" id="GO:0000340">
    <property type="term" value="F:RNA 7-methylguanosine cap binding"/>
    <property type="evidence" value="ECO:0007669"/>
    <property type="project" value="InterPro"/>
</dbReference>
<dbReference type="Pfam" id="PF10309">
    <property type="entry name" value="NCBP3"/>
    <property type="match status" value="1"/>
</dbReference>
<dbReference type="GeneID" id="4839483"/>
<evidence type="ECO:0000313" key="3">
    <source>
        <dbReference type="Proteomes" id="UP000002258"/>
    </source>
</evidence>
<dbReference type="AlphaFoldDB" id="A3LVF2"/>
<dbReference type="GO" id="GO:0003729">
    <property type="term" value="F:mRNA binding"/>
    <property type="evidence" value="ECO:0007669"/>
    <property type="project" value="InterPro"/>
</dbReference>
<dbReference type="STRING" id="322104.A3LVF2"/>
<dbReference type="InterPro" id="IPR019416">
    <property type="entry name" value="NCBP3"/>
</dbReference>
<dbReference type="eggNOG" id="ENOG502S34X">
    <property type="taxonomic scope" value="Eukaryota"/>
</dbReference>
<dbReference type="OrthoDB" id="422106at2759"/>
<feature type="region of interest" description="Disordered" evidence="1">
    <location>
        <begin position="238"/>
        <end position="322"/>
    </location>
</feature>
<organism evidence="2 3">
    <name type="scientific">Scheffersomyces stipitis (strain ATCC 58785 / CBS 6054 / NBRC 10063 / NRRL Y-11545)</name>
    <name type="common">Yeast</name>
    <name type="synonym">Pichia stipitis</name>
    <dbReference type="NCBI Taxonomy" id="322104"/>
    <lineage>
        <taxon>Eukaryota</taxon>
        <taxon>Fungi</taxon>
        <taxon>Dikarya</taxon>
        <taxon>Ascomycota</taxon>
        <taxon>Saccharomycotina</taxon>
        <taxon>Pichiomycetes</taxon>
        <taxon>Debaryomycetaceae</taxon>
        <taxon>Scheffersomyces</taxon>
    </lineage>
</organism>
<reference evidence="2 3" key="1">
    <citation type="journal article" date="2007" name="Nat. Biotechnol.">
        <title>Genome sequence of the lignocellulose-bioconverting and xylose-fermenting yeast Pichia stipitis.</title>
        <authorList>
            <person name="Jeffries T.W."/>
            <person name="Grigoriev I.V."/>
            <person name="Grimwood J."/>
            <person name="Laplaza J.M."/>
            <person name="Aerts A."/>
            <person name="Salamov A."/>
            <person name="Schmutz J."/>
            <person name="Lindquist E."/>
            <person name="Dehal P."/>
            <person name="Shapiro H."/>
            <person name="Jin Y.S."/>
            <person name="Passoth V."/>
            <person name="Richardson P.M."/>
        </authorList>
    </citation>
    <scope>NUCLEOTIDE SEQUENCE [LARGE SCALE GENOMIC DNA]</scope>
    <source>
        <strain evidence="3">ATCC 58785 / CBS 6054 / NBRC 10063 / NRRL Y-11545</strain>
    </source>
</reference>
<accession>A3LVF2</accession>
<dbReference type="RefSeq" id="XP_001385139.2">
    <property type="nucleotide sequence ID" value="XM_001385102.1"/>
</dbReference>
<dbReference type="Proteomes" id="UP000002258">
    <property type="component" value="Chromosome 5"/>
</dbReference>
<gene>
    <name evidence="2" type="ORF">PICST_47120</name>
</gene>